<feature type="compositionally biased region" description="Basic and acidic residues" evidence="1">
    <location>
        <begin position="72"/>
        <end position="92"/>
    </location>
</feature>
<dbReference type="InterPro" id="IPR039251">
    <property type="entry name" value="OXLD1"/>
</dbReference>
<keyword evidence="4" id="KW-1185">Reference proteome</keyword>
<protein>
    <recommendedName>
        <fullName evidence="2">Oxidoreductase-like domain-containing protein</fullName>
    </recommendedName>
</protein>
<dbReference type="PANTHER" id="PTHR21193">
    <property type="entry name" value="OXIDOREDUCTASE-LIKE DOMAIN-CONTAINING PROTEIN 1"/>
    <property type="match status" value="1"/>
</dbReference>
<accession>A0AAV2FY21</accession>
<proteinExistence type="predicted"/>
<reference evidence="3 4" key="1">
    <citation type="submission" date="2024-04" db="EMBL/GenBank/DDBJ databases">
        <authorList>
            <person name="Fracassetti M."/>
        </authorList>
    </citation>
    <scope>NUCLEOTIDE SEQUENCE [LARGE SCALE GENOMIC DNA]</scope>
</reference>
<evidence type="ECO:0000313" key="3">
    <source>
        <dbReference type="EMBL" id="CAL1403304.1"/>
    </source>
</evidence>
<evidence type="ECO:0000313" key="4">
    <source>
        <dbReference type="Proteomes" id="UP001497516"/>
    </source>
</evidence>
<dbReference type="EMBL" id="OZ034820">
    <property type="protein sequence ID" value="CAL1403304.1"/>
    <property type="molecule type" value="Genomic_DNA"/>
</dbReference>
<dbReference type="Pfam" id="PF09791">
    <property type="entry name" value="Oxidored-like"/>
    <property type="match status" value="1"/>
</dbReference>
<feature type="region of interest" description="Disordered" evidence="1">
    <location>
        <begin position="57"/>
        <end position="105"/>
    </location>
</feature>
<gene>
    <name evidence="3" type="ORF">LTRI10_LOCUS43247</name>
</gene>
<feature type="domain" description="Oxidoreductase-like" evidence="2">
    <location>
        <begin position="96"/>
        <end position="129"/>
    </location>
</feature>
<sequence length="134" mass="14986">MFPCTSPHPIIPHKRRHRPPIDLLQNARPDCSSAMRNFSRKAILSSFNTVQRHSLAISPGHPQMAATTTTIEAKRGGSIDDKEEQEQTKEKAIPPPPPPEKPEPGDCCGSGCVRCVWDVYYEELEDYNKTYPTG</sequence>
<dbReference type="Proteomes" id="UP001497516">
    <property type="component" value="Chromosome 7"/>
</dbReference>
<dbReference type="InterPro" id="IPR019180">
    <property type="entry name" value="Oxidoreductase-like_N"/>
</dbReference>
<dbReference type="PANTHER" id="PTHR21193:SF3">
    <property type="entry name" value="OXIDOREDUCTASE-LIKE DOMAIN-CONTAINING PROTEIN 1"/>
    <property type="match status" value="1"/>
</dbReference>
<organism evidence="3 4">
    <name type="scientific">Linum trigynum</name>
    <dbReference type="NCBI Taxonomy" id="586398"/>
    <lineage>
        <taxon>Eukaryota</taxon>
        <taxon>Viridiplantae</taxon>
        <taxon>Streptophyta</taxon>
        <taxon>Embryophyta</taxon>
        <taxon>Tracheophyta</taxon>
        <taxon>Spermatophyta</taxon>
        <taxon>Magnoliopsida</taxon>
        <taxon>eudicotyledons</taxon>
        <taxon>Gunneridae</taxon>
        <taxon>Pentapetalae</taxon>
        <taxon>rosids</taxon>
        <taxon>fabids</taxon>
        <taxon>Malpighiales</taxon>
        <taxon>Linaceae</taxon>
        <taxon>Linum</taxon>
    </lineage>
</organism>
<dbReference type="AlphaFoldDB" id="A0AAV2FY21"/>
<evidence type="ECO:0000259" key="2">
    <source>
        <dbReference type="Pfam" id="PF09791"/>
    </source>
</evidence>
<evidence type="ECO:0000256" key="1">
    <source>
        <dbReference type="SAM" id="MobiDB-lite"/>
    </source>
</evidence>
<name>A0AAV2FY21_9ROSI</name>